<dbReference type="InterPro" id="IPR020287">
    <property type="entry name" value="Tail_sheath_C"/>
</dbReference>
<dbReference type="Gene3D" id="3.40.50.11780">
    <property type="match status" value="1"/>
</dbReference>
<comment type="caution">
    <text evidence="3">The sequence shown here is derived from an EMBL/GenBank/DDBJ whole genome shotgun (WGS) entry which is preliminary data.</text>
</comment>
<evidence type="ECO:0000259" key="2">
    <source>
        <dbReference type="Pfam" id="PF17482"/>
    </source>
</evidence>
<dbReference type="PANTHER" id="PTHR35861:SF1">
    <property type="entry name" value="PHAGE TAIL SHEATH PROTEIN"/>
    <property type="match status" value="1"/>
</dbReference>
<evidence type="ECO:0000313" key="3">
    <source>
        <dbReference type="EMBL" id="TXF86678.1"/>
    </source>
</evidence>
<name>A0A5C7FB75_9BACT</name>
<evidence type="ECO:0000313" key="4">
    <source>
        <dbReference type="Proteomes" id="UP000321907"/>
    </source>
</evidence>
<dbReference type="Pfam" id="PF17482">
    <property type="entry name" value="Phage_sheath_1C"/>
    <property type="match status" value="1"/>
</dbReference>
<dbReference type="InterPro" id="IPR052042">
    <property type="entry name" value="Tail_sheath_structural"/>
</dbReference>
<keyword evidence="4" id="KW-1185">Reference proteome</keyword>
<accession>A0A5C7FB75</accession>
<protein>
    <submittedName>
        <fullName evidence="3">Phage tail sheath family protein</fullName>
    </submittedName>
</protein>
<evidence type="ECO:0000256" key="1">
    <source>
        <dbReference type="ARBA" id="ARBA00008005"/>
    </source>
</evidence>
<dbReference type="OrthoDB" id="9767864at2"/>
<sequence>MAKTQSTPGVYIEEINDFPKAVVPVPTAVPAFIGYTEKAERGEESLRLVPTKINSMAEFERLFGGAPATTFTLSNSDEAGVPYKLAVKDYFFTLYRQLRIFYENGGSSCYIVSVGGYSTEDGNPAVISLETLQSGLAPLRKEKEPTMLLIPEAVHAPVRANHSNEDQKATYQLQQQMLSHCGGDTKSRFAILDVRMDGASSEDPFYNIEPDITRFRKGIGSENLDWGAAYFPWLHTTAVTKDEVGPDNLDAASEIRPGPADALYATAMNDIRKYLNLLPPSAAMAGVYSMVDNSVGVFKSPANVRIGSVMAPAIEINNSDQKDMNVPFDGKSINAIRSFPGQGVLVWGARTLDGNSLDWRYISVRRTVIFIEQSITNTVESCAFSPNSAETWTSIKTSISVFLTNFWKAGGLAGATPEQSFSVDVGLGSTMTATDILEGIMRITVKVAITHPAEYIALNFQQKMSEA</sequence>
<dbReference type="Proteomes" id="UP000321907">
    <property type="component" value="Unassembled WGS sequence"/>
</dbReference>
<reference evidence="3 4" key="1">
    <citation type="submission" date="2019-08" db="EMBL/GenBank/DDBJ databases">
        <title>Lewinella sp. strain SSH13 Genome sequencing and assembly.</title>
        <authorList>
            <person name="Kim I."/>
        </authorList>
    </citation>
    <scope>NUCLEOTIDE SEQUENCE [LARGE SCALE GENOMIC DNA]</scope>
    <source>
        <strain evidence="3 4">SSH13</strain>
    </source>
</reference>
<dbReference type="EMBL" id="VOXD01000039">
    <property type="protein sequence ID" value="TXF86678.1"/>
    <property type="molecule type" value="Genomic_DNA"/>
</dbReference>
<organism evidence="3 4">
    <name type="scientific">Neolewinella aurantiaca</name>
    <dbReference type="NCBI Taxonomy" id="2602767"/>
    <lineage>
        <taxon>Bacteria</taxon>
        <taxon>Pseudomonadati</taxon>
        <taxon>Bacteroidota</taxon>
        <taxon>Saprospiria</taxon>
        <taxon>Saprospirales</taxon>
        <taxon>Lewinellaceae</taxon>
        <taxon>Neolewinella</taxon>
    </lineage>
</organism>
<dbReference type="AlphaFoldDB" id="A0A5C7FB75"/>
<comment type="similarity">
    <text evidence="1">Belongs to the myoviridae tail sheath protein family.</text>
</comment>
<feature type="domain" description="Tail sheath protein C-terminal" evidence="2">
    <location>
        <begin position="358"/>
        <end position="462"/>
    </location>
</feature>
<proteinExistence type="inferred from homology"/>
<gene>
    <name evidence="3" type="ORF">FUA23_19345</name>
</gene>
<dbReference type="PANTHER" id="PTHR35861">
    <property type="match status" value="1"/>
</dbReference>